<feature type="transmembrane region" description="Helical" evidence="2">
    <location>
        <begin position="183"/>
        <end position="203"/>
    </location>
</feature>
<dbReference type="RefSeq" id="WP_307243640.1">
    <property type="nucleotide sequence ID" value="NZ_JAUSUZ010000001.1"/>
</dbReference>
<keyword evidence="2" id="KW-0812">Transmembrane</keyword>
<keyword evidence="4" id="KW-1185">Reference proteome</keyword>
<name>A0AAE3W3I1_9ACTN</name>
<evidence type="ECO:0000256" key="2">
    <source>
        <dbReference type="SAM" id="Phobius"/>
    </source>
</evidence>
<gene>
    <name evidence="3" type="ORF">J2S42_005513</name>
</gene>
<evidence type="ECO:0000313" key="4">
    <source>
        <dbReference type="Proteomes" id="UP001240236"/>
    </source>
</evidence>
<feature type="transmembrane region" description="Helical" evidence="2">
    <location>
        <begin position="215"/>
        <end position="235"/>
    </location>
</feature>
<accession>A0AAE3W3I1</accession>
<comment type="caution">
    <text evidence="3">The sequence shown here is derived from an EMBL/GenBank/DDBJ whole genome shotgun (WGS) entry which is preliminary data.</text>
</comment>
<keyword evidence="1" id="KW-0175">Coiled coil</keyword>
<dbReference type="Proteomes" id="UP001240236">
    <property type="component" value="Unassembled WGS sequence"/>
</dbReference>
<proteinExistence type="predicted"/>
<dbReference type="EMBL" id="JAUSUZ010000001">
    <property type="protein sequence ID" value="MDQ0368844.1"/>
    <property type="molecule type" value="Genomic_DNA"/>
</dbReference>
<evidence type="ECO:0000313" key="3">
    <source>
        <dbReference type="EMBL" id="MDQ0368844.1"/>
    </source>
</evidence>
<keyword evidence="2" id="KW-0472">Membrane</keyword>
<feature type="coiled-coil region" evidence="1">
    <location>
        <begin position="35"/>
        <end position="62"/>
    </location>
</feature>
<sequence>MSAEEYRRQLAALAEATARRDADLLATERAYHDGAATATAELVRAEAVAAAAERRAAALTASVAGVDREASRIWSVLRAMHRRRPGWTARVGEPPEPLLPQSADLGYPDQSVPEARALALLDRASRRISQAKRGIPRPAPPRRVLPLLPVVGAAAAAFTALFAAGLVTLGGGYTTMQLVLRTAGWSVFFVAPFTGLPLAATLLDRLFGSRLDIGAIGLLVLGGMAAASGISIALAH</sequence>
<evidence type="ECO:0000256" key="1">
    <source>
        <dbReference type="SAM" id="Coils"/>
    </source>
</evidence>
<organism evidence="3 4">
    <name type="scientific">Catenuloplanes indicus</name>
    <dbReference type="NCBI Taxonomy" id="137267"/>
    <lineage>
        <taxon>Bacteria</taxon>
        <taxon>Bacillati</taxon>
        <taxon>Actinomycetota</taxon>
        <taxon>Actinomycetes</taxon>
        <taxon>Micromonosporales</taxon>
        <taxon>Micromonosporaceae</taxon>
        <taxon>Catenuloplanes</taxon>
    </lineage>
</organism>
<reference evidence="3 4" key="1">
    <citation type="submission" date="2023-07" db="EMBL/GenBank/DDBJ databases">
        <title>Sequencing the genomes of 1000 actinobacteria strains.</title>
        <authorList>
            <person name="Klenk H.-P."/>
        </authorList>
    </citation>
    <scope>NUCLEOTIDE SEQUENCE [LARGE SCALE GENOMIC DNA]</scope>
    <source>
        <strain evidence="3 4">DSM 44709</strain>
    </source>
</reference>
<feature type="transmembrane region" description="Helical" evidence="2">
    <location>
        <begin position="147"/>
        <end position="171"/>
    </location>
</feature>
<protein>
    <submittedName>
        <fullName evidence="3">Uncharacterized protein</fullName>
    </submittedName>
</protein>
<keyword evidence="2" id="KW-1133">Transmembrane helix</keyword>
<dbReference type="AlphaFoldDB" id="A0AAE3W3I1"/>